<evidence type="ECO:0000313" key="8">
    <source>
        <dbReference type="Proteomes" id="UP001216595"/>
    </source>
</evidence>
<keyword evidence="4 5" id="KW-0472">Membrane</keyword>
<feature type="transmembrane region" description="Helical" evidence="5">
    <location>
        <begin position="187"/>
        <end position="207"/>
    </location>
</feature>
<feature type="transmembrane region" description="Helical" evidence="5">
    <location>
        <begin position="98"/>
        <end position="119"/>
    </location>
</feature>
<dbReference type="NCBIfam" id="TIGR00367">
    <property type="entry name" value="calcium/sodium antiporter"/>
    <property type="match status" value="1"/>
</dbReference>
<comment type="subcellular location">
    <subcellularLocation>
        <location evidence="1">Membrane</location>
        <topology evidence="1">Multi-pass membrane protein</topology>
    </subcellularLocation>
</comment>
<protein>
    <submittedName>
        <fullName evidence="7">Calcium/sodium antiporter</fullName>
    </submittedName>
</protein>
<feature type="transmembrane region" description="Helical" evidence="5">
    <location>
        <begin position="316"/>
        <end position="334"/>
    </location>
</feature>
<dbReference type="Proteomes" id="UP001216595">
    <property type="component" value="Unassembled WGS sequence"/>
</dbReference>
<keyword evidence="3 5" id="KW-1133">Transmembrane helix</keyword>
<evidence type="ECO:0000259" key="6">
    <source>
        <dbReference type="Pfam" id="PF01699"/>
    </source>
</evidence>
<feature type="domain" description="Sodium/calcium exchanger membrane region" evidence="6">
    <location>
        <begin position="25"/>
        <end position="164"/>
    </location>
</feature>
<evidence type="ECO:0000313" key="7">
    <source>
        <dbReference type="EMBL" id="MDC7694893.1"/>
    </source>
</evidence>
<comment type="caution">
    <text evidence="7">The sequence shown here is derived from an EMBL/GenBank/DDBJ whole genome shotgun (WGS) entry which is preliminary data.</text>
</comment>
<evidence type="ECO:0000256" key="5">
    <source>
        <dbReference type="SAM" id="Phobius"/>
    </source>
</evidence>
<name>A0ABT5IFB4_9CAUL</name>
<dbReference type="Gene3D" id="1.20.1420.30">
    <property type="entry name" value="NCX, central ion-binding region"/>
    <property type="match status" value="1"/>
</dbReference>
<accession>A0ABT5IFB4</accession>
<dbReference type="RefSeq" id="WP_272741598.1">
    <property type="nucleotide sequence ID" value="NZ_JAQQKW010000006.1"/>
</dbReference>
<feature type="transmembrane region" description="Helical" evidence="5">
    <location>
        <begin position="126"/>
        <end position="144"/>
    </location>
</feature>
<feature type="transmembrane region" description="Helical" evidence="5">
    <location>
        <begin position="291"/>
        <end position="309"/>
    </location>
</feature>
<evidence type="ECO:0000256" key="4">
    <source>
        <dbReference type="ARBA" id="ARBA00023136"/>
    </source>
</evidence>
<feature type="transmembrane region" description="Helical" evidence="5">
    <location>
        <begin position="227"/>
        <end position="250"/>
    </location>
</feature>
<sequence length="340" mass="35188">MTGGADMDAIINFIAAYIDAAWLDYVLIIGGLGLLFVGGESLIRGAVALALNLRLSRLVIGLTVVGMGTSAPELMVSVQSALKGSPDIAVGNVVGSNIANILLIMGVGALLSPMVATGLSLKRDALIMCAVTAGLLWLGLQGVVTRDHGWIMLGIFAVYLMGVYVWEKVLTGKDTAPAGEPDSERQGSPLVALIWVAVGLLMLVSGADALVRGAENVARGFGISEAVIGLTLVAVGTSLPELTVTIIAAFRRQGEVSLGNLIGSNIFNILGILGVTACIAPLRIAPQMAQIDMPVALGVAALTLLIILFDQKVGRLSGLLFLGLYAAYMAWLFVGPQSLP</sequence>
<feature type="transmembrane region" description="Helical" evidence="5">
    <location>
        <begin position="262"/>
        <end position="285"/>
    </location>
</feature>
<evidence type="ECO:0000256" key="2">
    <source>
        <dbReference type="ARBA" id="ARBA00022692"/>
    </source>
</evidence>
<feature type="transmembrane region" description="Helical" evidence="5">
    <location>
        <begin position="14"/>
        <end position="37"/>
    </location>
</feature>
<gene>
    <name evidence="7" type="ORF">PQU94_11435</name>
</gene>
<dbReference type="InterPro" id="IPR044880">
    <property type="entry name" value="NCX_ion-bd_dom_sf"/>
</dbReference>
<dbReference type="InterPro" id="IPR004481">
    <property type="entry name" value="K/Na/Ca-exchanger"/>
</dbReference>
<evidence type="ECO:0000256" key="1">
    <source>
        <dbReference type="ARBA" id="ARBA00004141"/>
    </source>
</evidence>
<dbReference type="PANTHER" id="PTHR10846">
    <property type="entry name" value="SODIUM/POTASSIUM/CALCIUM EXCHANGER"/>
    <property type="match status" value="1"/>
</dbReference>
<feature type="transmembrane region" description="Helical" evidence="5">
    <location>
        <begin position="58"/>
        <end position="78"/>
    </location>
</feature>
<feature type="domain" description="Sodium/calcium exchanger membrane region" evidence="6">
    <location>
        <begin position="192"/>
        <end position="333"/>
    </location>
</feature>
<proteinExistence type="predicted"/>
<keyword evidence="8" id="KW-1185">Reference proteome</keyword>
<dbReference type="PANTHER" id="PTHR10846:SF8">
    <property type="entry name" value="INNER MEMBRANE PROTEIN YRBG"/>
    <property type="match status" value="1"/>
</dbReference>
<feature type="transmembrane region" description="Helical" evidence="5">
    <location>
        <begin position="150"/>
        <end position="166"/>
    </location>
</feature>
<evidence type="ECO:0000256" key="3">
    <source>
        <dbReference type="ARBA" id="ARBA00022989"/>
    </source>
</evidence>
<organism evidence="7 8">
    <name type="scientific">Asticcacaulis currens</name>
    <dbReference type="NCBI Taxonomy" id="2984210"/>
    <lineage>
        <taxon>Bacteria</taxon>
        <taxon>Pseudomonadati</taxon>
        <taxon>Pseudomonadota</taxon>
        <taxon>Alphaproteobacteria</taxon>
        <taxon>Caulobacterales</taxon>
        <taxon>Caulobacteraceae</taxon>
        <taxon>Asticcacaulis</taxon>
    </lineage>
</organism>
<keyword evidence="2 5" id="KW-0812">Transmembrane</keyword>
<dbReference type="Pfam" id="PF01699">
    <property type="entry name" value="Na_Ca_ex"/>
    <property type="match status" value="2"/>
</dbReference>
<dbReference type="EMBL" id="JAQQKW010000006">
    <property type="protein sequence ID" value="MDC7694893.1"/>
    <property type="molecule type" value="Genomic_DNA"/>
</dbReference>
<dbReference type="InterPro" id="IPR004837">
    <property type="entry name" value="NaCa_Exmemb"/>
</dbReference>
<reference evidence="7 8" key="1">
    <citation type="submission" date="2023-01" db="EMBL/GenBank/DDBJ databases">
        <title>Novel species of the genus Asticcacaulis isolated from rivers.</title>
        <authorList>
            <person name="Lu H."/>
        </authorList>
    </citation>
    <scope>NUCLEOTIDE SEQUENCE [LARGE SCALE GENOMIC DNA]</scope>
    <source>
        <strain evidence="7 8">DXS10W</strain>
    </source>
</reference>